<evidence type="ECO:0000313" key="2">
    <source>
        <dbReference type="Proteomes" id="UP000616769"/>
    </source>
</evidence>
<dbReference type="EMBL" id="JXLN01018138">
    <property type="protein sequence ID" value="KPM11860.1"/>
    <property type="molecule type" value="Genomic_DNA"/>
</dbReference>
<name>A0A132AMX3_SARSC</name>
<gene>
    <name evidence="1" type="ORF">QR98_0104370</name>
</gene>
<dbReference type="VEuPathDB" id="VectorBase:SSCA006772"/>
<dbReference type="Proteomes" id="UP000616769">
    <property type="component" value="Unassembled WGS sequence"/>
</dbReference>
<feature type="non-terminal residue" evidence="1">
    <location>
        <position position="59"/>
    </location>
</feature>
<protein>
    <submittedName>
        <fullName evidence="1">Uncharacterized protein</fullName>
    </submittedName>
</protein>
<proteinExistence type="predicted"/>
<accession>A0A132AMX3</accession>
<organism evidence="1 2">
    <name type="scientific">Sarcoptes scabiei</name>
    <name type="common">Itch mite</name>
    <name type="synonym">Acarus scabiei</name>
    <dbReference type="NCBI Taxonomy" id="52283"/>
    <lineage>
        <taxon>Eukaryota</taxon>
        <taxon>Metazoa</taxon>
        <taxon>Ecdysozoa</taxon>
        <taxon>Arthropoda</taxon>
        <taxon>Chelicerata</taxon>
        <taxon>Arachnida</taxon>
        <taxon>Acari</taxon>
        <taxon>Acariformes</taxon>
        <taxon>Sarcoptiformes</taxon>
        <taxon>Astigmata</taxon>
        <taxon>Psoroptidia</taxon>
        <taxon>Sarcoptoidea</taxon>
        <taxon>Sarcoptidae</taxon>
        <taxon>Sarcoptinae</taxon>
        <taxon>Sarcoptes</taxon>
    </lineage>
</organism>
<reference evidence="1 2" key="1">
    <citation type="journal article" date="2015" name="Parasit. Vectors">
        <title>Draft genome of the scabies mite.</title>
        <authorList>
            <person name="Rider S.D.Jr."/>
            <person name="Morgan M.S."/>
            <person name="Arlian L.G."/>
        </authorList>
    </citation>
    <scope>NUCLEOTIDE SEQUENCE [LARGE SCALE GENOMIC DNA]</scope>
    <source>
        <strain evidence="1">Arlian Lab</strain>
    </source>
</reference>
<comment type="caution">
    <text evidence="1">The sequence shown here is derived from an EMBL/GenBank/DDBJ whole genome shotgun (WGS) entry which is preliminary data.</text>
</comment>
<evidence type="ECO:0000313" key="1">
    <source>
        <dbReference type="EMBL" id="KPM11860.1"/>
    </source>
</evidence>
<sequence>KNFKFIRIKFNLLFLVVVIVFIIKQKGLEFPGKRGLGFWWRTRTEQNQIKTKPKNEAKQ</sequence>
<dbReference type="AlphaFoldDB" id="A0A132AMX3"/>